<dbReference type="Gene3D" id="2.50.20.10">
    <property type="entry name" value="Lipoprotein localisation LolA/LolB/LppX"/>
    <property type="match status" value="1"/>
</dbReference>
<name>A0A1B1Z274_9BACL</name>
<dbReference type="RefSeq" id="WP_066287507.1">
    <property type="nucleotide sequence ID" value="NZ_CP016761.1"/>
</dbReference>
<keyword evidence="2" id="KW-1185">Reference proteome</keyword>
<organism evidence="1 2">
    <name type="scientific">Fictibacillus arsenicus</name>
    <dbReference type="NCBI Taxonomy" id="255247"/>
    <lineage>
        <taxon>Bacteria</taxon>
        <taxon>Bacillati</taxon>
        <taxon>Bacillota</taxon>
        <taxon>Bacilli</taxon>
        <taxon>Bacillales</taxon>
        <taxon>Fictibacillaceae</taxon>
        <taxon>Fictibacillus</taxon>
    </lineage>
</organism>
<reference evidence="1 2" key="1">
    <citation type="submission" date="2016-08" db="EMBL/GenBank/DDBJ databases">
        <title>Complete genome sequence of Fictibacillus arsenicus G25-54, a strain with toxicity to nematodes and a potential arsenic-resistance activity.</title>
        <authorList>
            <person name="Zheng Z."/>
        </authorList>
    </citation>
    <scope>NUCLEOTIDE SEQUENCE [LARGE SCALE GENOMIC DNA]</scope>
    <source>
        <strain evidence="1 2">G25-54</strain>
    </source>
</reference>
<dbReference type="EMBL" id="CP016761">
    <property type="protein sequence ID" value="ANX11563.1"/>
    <property type="molecule type" value="Genomic_DNA"/>
</dbReference>
<sequence length="438" mass="50810">MEDKLKNLNEKMNSTLLRELDFNENSMMQVMRKVKESEKPQSSSFFSRTWKFTLSTVVSVSLLTAVTLFAVEQMNLTESGDTKLLKENLANKPATTTYIPEKKEEYFGEMTKEEVLTKMINTIDYFETAKGSFEEYTHNNMTTVEFQLNMKKPIGGFSKTVHVPNGKINTNVEITYYDKSTVWSISKENNSYRKMGYLPTSTCCTLKIQDAFSTDSDGVNMTSYRDRPPIGMAQNSLFPYEIASNYTRDLERWEIEKQDEMVLGHNTVVIKGYLDSYASEKHSSKTFRFWVDKDTGILVKYETYNENDEVVNYLYPKELLINIPIEVSKLKPDITKYKNQFDINESPSGEKKFLAEDKSKVALFVVGDELEVFELEDKGINNIQSIFNAISLKKAQQKYPFLKLQQEPTYVVFDNKKQIFNTTDYNELVRYLKNLKLK</sequence>
<evidence type="ECO:0008006" key="3">
    <source>
        <dbReference type="Google" id="ProtNLM"/>
    </source>
</evidence>
<proteinExistence type="predicted"/>
<gene>
    <name evidence="1" type="ORF">ABE41_006045</name>
</gene>
<dbReference type="AlphaFoldDB" id="A0A1B1Z274"/>
<evidence type="ECO:0000313" key="2">
    <source>
        <dbReference type="Proteomes" id="UP000077412"/>
    </source>
</evidence>
<dbReference type="Proteomes" id="UP000077412">
    <property type="component" value="Chromosome"/>
</dbReference>
<evidence type="ECO:0000313" key="1">
    <source>
        <dbReference type="EMBL" id="ANX11563.1"/>
    </source>
</evidence>
<protein>
    <recommendedName>
        <fullName evidence="3">MucB/RseB N-terminal domain-containing protein</fullName>
    </recommendedName>
</protein>
<accession>A0A1B1Z274</accession>
<dbReference type="KEGG" id="far:ABE41_006045"/>
<dbReference type="STRING" id="255247.ABE41_006045"/>
<dbReference type="OrthoDB" id="2881381at2"/>